<keyword evidence="3" id="KW-0804">Transcription</keyword>
<dbReference type="PROSITE" id="PS50977">
    <property type="entry name" value="HTH_TETR_2"/>
    <property type="match status" value="1"/>
</dbReference>
<gene>
    <name evidence="7" type="ORF">FOE67_26005</name>
</gene>
<organism evidence="7 8">
    <name type="scientific">Streptomyces calidiresistens</name>
    <dbReference type="NCBI Taxonomy" id="1485586"/>
    <lineage>
        <taxon>Bacteria</taxon>
        <taxon>Bacillati</taxon>
        <taxon>Actinomycetota</taxon>
        <taxon>Actinomycetes</taxon>
        <taxon>Kitasatosporales</taxon>
        <taxon>Streptomycetaceae</taxon>
        <taxon>Streptomyces</taxon>
    </lineage>
</organism>
<keyword evidence="1" id="KW-0805">Transcription regulation</keyword>
<reference evidence="8" key="1">
    <citation type="submission" date="2019-10" db="EMBL/GenBank/DDBJ databases">
        <title>Streptomyces sp. nov., a novel actinobacterium isolated from alkaline environment.</title>
        <authorList>
            <person name="Golinska P."/>
        </authorList>
    </citation>
    <scope>NUCLEOTIDE SEQUENCE [LARGE SCALE GENOMIC DNA]</scope>
    <source>
        <strain evidence="8">DSM 42108</strain>
    </source>
</reference>
<protein>
    <submittedName>
        <fullName evidence="7">TetR family transcriptional regulator</fullName>
    </submittedName>
</protein>
<evidence type="ECO:0000256" key="5">
    <source>
        <dbReference type="SAM" id="MobiDB-lite"/>
    </source>
</evidence>
<feature type="compositionally biased region" description="Basic and acidic residues" evidence="5">
    <location>
        <begin position="195"/>
        <end position="210"/>
    </location>
</feature>
<dbReference type="AlphaFoldDB" id="A0A7W3T8H6"/>
<evidence type="ECO:0000256" key="1">
    <source>
        <dbReference type="ARBA" id="ARBA00023015"/>
    </source>
</evidence>
<evidence type="ECO:0000313" key="7">
    <source>
        <dbReference type="EMBL" id="MBB0232849.1"/>
    </source>
</evidence>
<evidence type="ECO:0000259" key="6">
    <source>
        <dbReference type="PROSITE" id="PS50977"/>
    </source>
</evidence>
<dbReference type="InterPro" id="IPR009057">
    <property type="entry name" value="Homeodomain-like_sf"/>
</dbReference>
<keyword evidence="8" id="KW-1185">Reference proteome</keyword>
<feature type="domain" description="HTH tetR-type" evidence="6">
    <location>
        <begin position="5"/>
        <end position="65"/>
    </location>
</feature>
<accession>A0A7W3T8H6</accession>
<dbReference type="Proteomes" id="UP000530234">
    <property type="component" value="Unassembled WGS sequence"/>
</dbReference>
<dbReference type="Gene3D" id="1.10.10.60">
    <property type="entry name" value="Homeodomain-like"/>
    <property type="match status" value="1"/>
</dbReference>
<dbReference type="SUPFAM" id="SSF46689">
    <property type="entry name" value="Homeodomain-like"/>
    <property type="match status" value="1"/>
</dbReference>
<feature type="DNA-binding region" description="H-T-H motif" evidence="4">
    <location>
        <begin position="28"/>
        <end position="47"/>
    </location>
</feature>
<evidence type="ECO:0000256" key="2">
    <source>
        <dbReference type="ARBA" id="ARBA00023125"/>
    </source>
</evidence>
<dbReference type="EMBL" id="VKHS01001232">
    <property type="protein sequence ID" value="MBB0232849.1"/>
    <property type="molecule type" value="Genomic_DNA"/>
</dbReference>
<sequence length="210" mass="22547">MPRVGLTAAGLTEAAAKMADEVGLDGVSLSALARRFGVRDASLYSHVRNLRELRVRVALLAAAELADRISAAIAGRAGHDALAAFADAYLGYAIDHPGRYAATHLRLDPEEVAATGVDPSGPRRGAELTYAVLRAHGLAEPDLTDAARLLRATLHGWAHLERTDAFSHPRDLRESRTRSIEALHSLLGNWPARSEPARTDRSDSEGNPRP</sequence>
<dbReference type="InterPro" id="IPR036271">
    <property type="entry name" value="Tet_transcr_reg_TetR-rel_C_sf"/>
</dbReference>
<proteinExistence type="predicted"/>
<evidence type="ECO:0000256" key="4">
    <source>
        <dbReference type="PROSITE-ProRule" id="PRU00335"/>
    </source>
</evidence>
<keyword evidence="2 4" id="KW-0238">DNA-binding</keyword>
<feature type="region of interest" description="Disordered" evidence="5">
    <location>
        <begin position="189"/>
        <end position="210"/>
    </location>
</feature>
<evidence type="ECO:0000313" key="8">
    <source>
        <dbReference type="Proteomes" id="UP000530234"/>
    </source>
</evidence>
<comment type="caution">
    <text evidence="7">The sequence shown here is derived from an EMBL/GenBank/DDBJ whole genome shotgun (WGS) entry which is preliminary data.</text>
</comment>
<dbReference type="Pfam" id="PF13305">
    <property type="entry name" value="TetR_C_33"/>
    <property type="match status" value="1"/>
</dbReference>
<dbReference type="InterPro" id="IPR001647">
    <property type="entry name" value="HTH_TetR"/>
</dbReference>
<dbReference type="InterPro" id="IPR025996">
    <property type="entry name" value="MT1864/Rv1816-like_C"/>
</dbReference>
<evidence type="ECO:0000256" key="3">
    <source>
        <dbReference type="ARBA" id="ARBA00023163"/>
    </source>
</evidence>
<dbReference type="Pfam" id="PF00440">
    <property type="entry name" value="TetR_N"/>
    <property type="match status" value="1"/>
</dbReference>
<name>A0A7W3T8H6_9ACTN</name>
<dbReference type="GO" id="GO:0003677">
    <property type="term" value="F:DNA binding"/>
    <property type="evidence" value="ECO:0007669"/>
    <property type="project" value="UniProtKB-UniRule"/>
</dbReference>
<dbReference type="SUPFAM" id="SSF48498">
    <property type="entry name" value="Tetracyclin repressor-like, C-terminal domain"/>
    <property type="match status" value="1"/>
</dbReference>
<dbReference type="Gene3D" id="1.10.357.10">
    <property type="entry name" value="Tetracycline Repressor, domain 2"/>
    <property type="match status" value="1"/>
</dbReference>
<dbReference type="RefSeq" id="WP_182667369.1">
    <property type="nucleotide sequence ID" value="NZ_VKHS01001232.1"/>
</dbReference>